<evidence type="ECO:0000313" key="1">
    <source>
        <dbReference type="EMBL" id="AXQ69479.1"/>
    </source>
</evidence>
<name>A0A385EFM9_9CAUD</name>
<proteinExistence type="predicted"/>
<reference evidence="2" key="1">
    <citation type="submission" date="2018-07" db="EMBL/GenBank/DDBJ databases">
        <title>Giant CbK-like Caulobacter bacteriophages have genetically divergent genomes.</title>
        <authorList>
            <person name="Wilson K.M."/>
            <person name="Ely B."/>
        </authorList>
    </citation>
    <scope>NUCLEOTIDE SEQUENCE [LARGE SCALE GENOMIC DNA]</scope>
</reference>
<evidence type="ECO:0000313" key="2">
    <source>
        <dbReference type="Proteomes" id="UP000259421"/>
    </source>
</evidence>
<dbReference type="EMBL" id="MH588546">
    <property type="protein sequence ID" value="AXQ69479.1"/>
    <property type="molecule type" value="Genomic_DNA"/>
</dbReference>
<protein>
    <submittedName>
        <fullName evidence="1">Uncharacterized protein</fullName>
    </submittedName>
</protein>
<sequence length="93" mass="10508">MTNSFYTEDGDYDDEREAHREGMLGFFREAEQEIAKLAPPIGRALNEASYTMGEINLWIDQEGGISTPAIIQAWALVETLRRNGGQFPAKLRM</sequence>
<dbReference type="Proteomes" id="UP000259421">
    <property type="component" value="Segment"/>
</dbReference>
<reference evidence="1 2" key="2">
    <citation type="submission" date="2018-09" db="EMBL/GenBank/DDBJ databases">
        <title>Giant CbK-like Caulobacter bacteriophages have genetically divergent genomes.</title>
        <authorList>
            <person name="Wilson K."/>
            <person name="Ely B."/>
        </authorList>
    </citation>
    <scope>NUCLEOTIDE SEQUENCE [LARGE SCALE GENOMIC DNA]</scope>
</reference>
<accession>A0A385EFM9</accession>
<gene>
    <name evidence="1" type="ORF">CcrBL9_gp455</name>
</gene>
<organism evidence="1 2">
    <name type="scientific">Caulobacter phage CcrBL9</name>
    <dbReference type="NCBI Taxonomy" id="2283270"/>
    <lineage>
        <taxon>Viruses</taxon>
        <taxon>Duplodnaviria</taxon>
        <taxon>Heunggongvirae</taxon>
        <taxon>Uroviricota</taxon>
        <taxon>Caudoviricetes</taxon>
        <taxon>Jeanschmidtviridae</taxon>
        <taxon>Bertelyvirus</taxon>
        <taxon>Bertelyvirus BL9</taxon>
    </lineage>
</organism>
<keyword evidence="2" id="KW-1185">Reference proteome</keyword>